<dbReference type="EMBL" id="JAKTTI010000007">
    <property type="protein sequence ID" value="MCH1625092.1"/>
    <property type="molecule type" value="Genomic_DNA"/>
</dbReference>
<dbReference type="Proteomes" id="UP001431131">
    <property type="component" value="Unassembled WGS sequence"/>
</dbReference>
<dbReference type="RefSeq" id="WP_240254060.1">
    <property type="nucleotide sequence ID" value="NZ_JAKTTI010000007.1"/>
</dbReference>
<name>A0AAW5E4V3_9BACI</name>
<accession>A0AAW5E4V3</accession>
<dbReference type="AlphaFoldDB" id="A0AAW5E4V3"/>
<organism evidence="1 2">
    <name type="scientific">Fredinandcohnia quinoae</name>
    <dbReference type="NCBI Taxonomy" id="2918902"/>
    <lineage>
        <taxon>Bacteria</taxon>
        <taxon>Bacillati</taxon>
        <taxon>Bacillota</taxon>
        <taxon>Bacilli</taxon>
        <taxon>Bacillales</taxon>
        <taxon>Bacillaceae</taxon>
        <taxon>Fredinandcohnia</taxon>
    </lineage>
</organism>
<gene>
    <name evidence="1" type="ORF">MJG50_07110</name>
</gene>
<sequence>MVVSDKPLPNSFFKNNETNCIPIVMECKAKEIDWQPIDEIIGYNDYPLKG</sequence>
<comment type="caution">
    <text evidence="1">The sequence shown here is derived from an EMBL/GenBank/DDBJ whole genome shotgun (WGS) entry which is preliminary data.</text>
</comment>
<keyword evidence="2" id="KW-1185">Reference proteome</keyword>
<proteinExistence type="predicted"/>
<protein>
    <submittedName>
        <fullName evidence="1">Uncharacterized protein</fullName>
    </submittedName>
</protein>
<reference evidence="1" key="1">
    <citation type="submission" date="2022-02" db="EMBL/GenBank/DDBJ databases">
        <title>Fredinandcohnia quinoae sp. nov. isolated from Chenopodium quinoa seeds.</title>
        <authorList>
            <person name="Saati-Santamaria Z."/>
            <person name="Flores-Felix J.D."/>
            <person name="Igual J.M."/>
            <person name="Velazquez E."/>
            <person name="Garcia-Fraile P."/>
            <person name="Martinez-Molina E."/>
        </authorList>
    </citation>
    <scope>NUCLEOTIDE SEQUENCE</scope>
    <source>
        <strain evidence="1">SECRCQ15</strain>
    </source>
</reference>
<evidence type="ECO:0000313" key="2">
    <source>
        <dbReference type="Proteomes" id="UP001431131"/>
    </source>
</evidence>
<evidence type="ECO:0000313" key="1">
    <source>
        <dbReference type="EMBL" id="MCH1625092.1"/>
    </source>
</evidence>